<dbReference type="EMBL" id="KN832872">
    <property type="protein sequence ID" value="KIN05449.1"/>
    <property type="molecule type" value="Genomic_DNA"/>
</dbReference>
<protein>
    <recommendedName>
        <fullName evidence="2">PLL-like beta propeller domain-containing protein</fullName>
    </recommendedName>
</protein>
<reference evidence="3 4" key="1">
    <citation type="submission" date="2014-04" db="EMBL/GenBank/DDBJ databases">
        <authorList>
            <consortium name="DOE Joint Genome Institute"/>
            <person name="Kuo A."/>
            <person name="Martino E."/>
            <person name="Perotto S."/>
            <person name="Kohler A."/>
            <person name="Nagy L.G."/>
            <person name="Floudas D."/>
            <person name="Copeland A."/>
            <person name="Barry K.W."/>
            <person name="Cichocki N."/>
            <person name="Veneault-Fourrey C."/>
            <person name="LaButti K."/>
            <person name="Lindquist E.A."/>
            <person name="Lipzen A."/>
            <person name="Lundell T."/>
            <person name="Morin E."/>
            <person name="Murat C."/>
            <person name="Sun H."/>
            <person name="Tunlid A."/>
            <person name="Henrissat B."/>
            <person name="Grigoriev I.V."/>
            <person name="Hibbett D.S."/>
            <person name="Martin F."/>
            <person name="Nordberg H.P."/>
            <person name="Cantor M.N."/>
            <person name="Hua S.X."/>
        </authorList>
    </citation>
    <scope>NUCLEOTIDE SEQUENCE [LARGE SCALE GENOMIC DNA]</scope>
    <source>
        <strain evidence="3 4">Zn</strain>
    </source>
</reference>
<keyword evidence="1" id="KW-0732">Signal</keyword>
<dbReference type="InterPro" id="IPR058502">
    <property type="entry name" value="PLL-like_beta-prop"/>
</dbReference>
<feature type="domain" description="PLL-like beta propeller" evidence="2">
    <location>
        <begin position="28"/>
        <end position="173"/>
    </location>
</feature>
<dbReference type="Gene3D" id="2.120.10.70">
    <property type="entry name" value="Fucose-specific lectin"/>
    <property type="match status" value="2"/>
</dbReference>
<dbReference type="OrthoDB" id="640249at2759"/>
<evidence type="ECO:0000313" key="4">
    <source>
        <dbReference type="Proteomes" id="UP000054321"/>
    </source>
</evidence>
<dbReference type="HOGENOM" id="CLU_735108_0_0_1"/>
<feature type="chain" id="PRO_5002163040" description="PLL-like beta propeller domain-containing protein" evidence="1">
    <location>
        <begin position="21"/>
        <end position="394"/>
    </location>
</feature>
<evidence type="ECO:0000259" key="2">
    <source>
        <dbReference type="Pfam" id="PF26607"/>
    </source>
</evidence>
<gene>
    <name evidence="3" type="ORF">OIDMADRAFT_26005</name>
</gene>
<sequence>MISFWPTLVAIVTFNAFALADLPHGNCLGDPVAISRSPNVTDIFVIGSDGLVYTGSLLPGDTTYNGYWNIPGFKASPCYPISAVSRTTDRLDIFAVGTNSQIYQTSWEPDFAIGWQSWTAVPGFRVHGGAKYVTAISRSENVIDLFAVGTNNQVWTSGWLPESGWGAWRSIPGISVPTNGSIAAVSREKDFLDIFAVDTSGYIWTAAWQPGDTSWAGWWTVAEGRTSPSGTVSAVSRSADHIDVFTVGTDENIYTAAWQPGFNGFQGWWPVGGPRAFDPNTPVTSISRAPDVLSVFALAPGTDDRIWWSSWSPSLGSWTIWATFDTYYGAKGAKMGAVSMAPDRIDIFGASSDYLNFRGVVTWEIDSWINKNELSPWCAQSNIMTLPVKGCPYY</sequence>
<dbReference type="Proteomes" id="UP000054321">
    <property type="component" value="Unassembled WGS sequence"/>
</dbReference>
<evidence type="ECO:0000256" key="1">
    <source>
        <dbReference type="SAM" id="SignalP"/>
    </source>
</evidence>
<organism evidence="3 4">
    <name type="scientific">Oidiodendron maius (strain Zn)</name>
    <dbReference type="NCBI Taxonomy" id="913774"/>
    <lineage>
        <taxon>Eukaryota</taxon>
        <taxon>Fungi</taxon>
        <taxon>Dikarya</taxon>
        <taxon>Ascomycota</taxon>
        <taxon>Pezizomycotina</taxon>
        <taxon>Leotiomycetes</taxon>
        <taxon>Leotiomycetes incertae sedis</taxon>
        <taxon>Myxotrichaceae</taxon>
        <taxon>Oidiodendron</taxon>
    </lineage>
</organism>
<dbReference type="Pfam" id="PF26607">
    <property type="entry name" value="DUF8189"/>
    <property type="match status" value="1"/>
</dbReference>
<evidence type="ECO:0000313" key="3">
    <source>
        <dbReference type="EMBL" id="KIN05449.1"/>
    </source>
</evidence>
<dbReference type="InParanoid" id="A0A0C3D2G0"/>
<proteinExistence type="predicted"/>
<name>A0A0C3D2G0_OIDMZ</name>
<dbReference type="SUPFAM" id="SSF89372">
    <property type="entry name" value="Fucose-specific lectin"/>
    <property type="match status" value="2"/>
</dbReference>
<dbReference type="STRING" id="913774.A0A0C3D2G0"/>
<dbReference type="AlphaFoldDB" id="A0A0C3D2G0"/>
<keyword evidence="4" id="KW-1185">Reference proteome</keyword>
<reference evidence="4" key="2">
    <citation type="submission" date="2015-01" db="EMBL/GenBank/DDBJ databases">
        <title>Evolutionary Origins and Diversification of the Mycorrhizal Mutualists.</title>
        <authorList>
            <consortium name="DOE Joint Genome Institute"/>
            <consortium name="Mycorrhizal Genomics Consortium"/>
            <person name="Kohler A."/>
            <person name="Kuo A."/>
            <person name="Nagy L.G."/>
            <person name="Floudas D."/>
            <person name="Copeland A."/>
            <person name="Barry K.W."/>
            <person name="Cichocki N."/>
            <person name="Veneault-Fourrey C."/>
            <person name="LaButti K."/>
            <person name="Lindquist E.A."/>
            <person name="Lipzen A."/>
            <person name="Lundell T."/>
            <person name="Morin E."/>
            <person name="Murat C."/>
            <person name="Riley R."/>
            <person name="Ohm R."/>
            <person name="Sun H."/>
            <person name="Tunlid A."/>
            <person name="Henrissat B."/>
            <person name="Grigoriev I.V."/>
            <person name="Hibbett D.S."/>
            <person name="Martin F."/>
        </authorList>
    </citation>
    <scope>NUCLEOTIDE SEQUENCE [LARGE SCALE GENOMIC DNA]</scope>
    <source>
        <strain evidence="4">Zn</strain>
    </source>
</reference>
<feature type="signal peptide" evidence="1">
    <location>
        <begin position="1"/>
        <end position="20"/>
    </location>
</feature>
<accession>A0A0C3D2G0</accession>